<keyword evidence="1" id="KW-0732">Signal</keyword>
<reference evidence="3 4" key="1">
    <citation type="submission" date="2020-08" db="EMBL/GenBank/DDBJ databases">
        <title>Whole genome shotgun sequence of Actinoplanes ianthinogenes NBRC 13996.</title>
        <authorList>
            <person name="Komaki H."/>
            <person name="Tamura T."/>
        </authorList>
    </citation>
    <scope>NUCLEOTIDE SEQUENCE [LARGE SCALE GENOMIC DNA]</scope>
    <source>
        <strain evidence="3 4">NBRC 13996</strain>
    </source>
</reference>
<dbReference type="CDD" id="cd00603">
    <property type="entry name" value="IPT_PCSR"/>
    <property type="match status" value="1"/>
</dbReference>
<organism evidence="3 4">
    <name type="scientific">Actinoplanes ianthinogenes</name>
    <dbReference type="NCBI Taxonomy" id="122358"/>
    <lineage>
        <taxon>Bacteria</taxon>
        <taxon>Bacillati</taxon>
        <taxon>Actinomycetota</taxon>
        <taxon>Actinomycetes</taxon>
        <taxon>Micromonosporales</taxon>
        <taxon>Micromonosporaceae</taxon>
        <taxon>Actinoplanes</taxon>
    </lineage>
</organism>
<name>A0ABM7LRF4_9ACTN</name>
<dbReference type="InterPro" id="IPR013783">
    <property type="entry name" value="Ig-like_fold"/>
</dbReference>
<dbReference type="EMBL" id="AP023356">
    <property type="protein sequence ID" value="BCJ41850.1"/>
    <property type="molecule type" value="Genomic_DNA"/>
</dbReference>
<dbReference type="SUPFAM" id="SSF81296">
    <property type="entry name" value="E set domains"/>
    <property type="match status" value="1"/>
</dbReference>
<dbReference type="InterPro" id="IPR014756">
    <property type="entry name" value="Ig_E-set"/>
</dbReference>
<dbReference type="SMART" id="SM00429">
    <property type="entry name" value="IPT"/>
    <property type="match status" value="1"/>
</dbReference>
<evidence type="ECO:0000313" key="4">
    <source>
        <dbReference type="Proteomes" id="UP000676967"/>
    </source>
</evidence>
<accession>A0ABM7LRF4</accession>
<dbReference type="Pfam" id="PF01833">
    <property type="entry name" value="TIG"/>
    <property type="match status" value="1"/>
</dbReference>
<dbReference type="Proteomes" id="UP000676967">
    <property type="component" value="Chromosome"/>
</dbReference>
<keyword evidence="4" id="KW-1185">Reference proteome</keyword>
<evidence type="ECO:0000256" key="1">
    <source>
        <dbReference type="SAM" id="SignalP"/>
    </source>
</evidence>
<feature type="domain" description="IPT/TIG" evidence="2">
    <location>
        <begin position="477"/>
        <end position="563"/>
    </location>
</feature>
<dbReference type="InterPro" id="IPR002909">
    <property type="entry name" value="IPT_dom"/>
</dbReference>
<dbReference type="Gene3D" id="2.60.40.10">
    <property type="entry name" value="Immunoglobulins"/>
    <property type="match status" value="1"/>
</dbReference>
<evidence type="ECO:0000313" key="3">
    <source>
        <dbReference type="EMBL" id="BCJ41850.1"/>
    </source>
</evidence>
<sequence>MRKSRNKTRLAYAAGLSTGVVGAALLVAPTPALAAALATITPTSGPATTTVTITSSSTTGTTTSWATGTAAVFLTTTNPSTACPTYSGNPGATYTAATNVTKSAADTVSFTVPAGLNPGAGNAPVTYKICAYSDVAGTPAKVNDDPANLFTVLPSLSTSGGPTGTTVTVKAPAADAFSTGTPAAIYTNATTCPVNYTTTITDKVAYAATGATKVDNTTATFNIPSGVTLTSGTPQAMNLCVYKNNTGSSGAAVAGPLAFTQTPGVTSNPTSGAPGAANTITFTAPSGTTSFATAPGIRFSATGCPATYGTPGTLAVTNVTKTGTTTVTGVLPAGANPTNVATPYNVCFYAGSSSGDTLIGTSLYTINIPSVQLSSTVGTAAGGNGITATSTAAYLSGVTTPYVVFTKEERCPIFYSTTGTVATTVASRKLSNNRAAITVPALPLTNAAATDYQACIYGGTSGTSTLLSAATYTSATAPTLSAVTPAAGTVLGGTEITVSGNYLTTAPGSITATLGGLPLTDITPINATSFTARTPMHAKESNVILTVNTPNGSVSLPAAYSFVPAIEATPNTAPNTAVAVNLAIRGVGLASANFTPGVANSHIYLARGEYDPTEVVGSSGTMVNPAIAECGDVLVISDNEAACVLNLAQRLNIPAANVASRQTAATDVDTVTGSKVITSAVTGFLPSDIGKPITGTGIPAGTIVRDIVGTTQAILSKAATATSGSSDIQATIGSAALRSSLTMTGTGTPSITFSGTDLTVADVGRWLTGTGFGAPRQILSVDPAGHTAALSGNAPNASPTDVSVLANVPVPAGAYTLTFVSNGSPAANTGDVNYSQSVVTPGSTFTVTNS</sequence>
<protein>
    <recommendedName>
        <fullName evidence="2">IPT/TIG domain-containing protein</fullName>
    </recommendedName>
</protein>
<feature type="signal peptide" evidence="1">
    <location>
        <begin position="1"/>
        <end position="34"/>
    </location>
</feature>
<gene>
    <name evidence="3" type="ORF">Aiant_25070</name>
</gene>
<evidence type="ECO:0000259" key="2">
    <source>
        <dbReference type="SMART" id="SM00429"/>
    </source>
</evidence>
<proteinExistence type="predicted"/>
<feature type="chain" id="PRO_5046766146" description="IPT/TIG domain-containing protein" evidence="1">
    <location>
        <begin position="35"/>
        <end position="850"/>
    </location>
</feature>